<evidence type="ECO:0000313" key="3">
    <source>
        <dbReference type="Proteomes" id="UP000680020"/>
    </source>
</evidence>
<feature type="region of interest" description="Disordered" evidence="1">
    <location>
        <begin position="25"/>
        <end position="46"/>
    </location>
</feature>
<protein>
    <submittedName>
        <fullName evidence="2">Mobilization protein</fullName>
    </submittedName>
</protein>
<organism evidence="2 3">
    <name type="scientific">Wohlfahrtiimonas chitiniclastica</name>
    <dbReference type="NCBI Taxonomy" id="400946"/>
    <lineage>
        <taxon>Bacteria</taxon>
        <taxon>Pseudomonadati</taxon>
        <taxon>Pseudomonadota</taxon>
        <taxon>Gammaproteobacteria</taxon>
        <taxon>Cardiobacteriales</taxon>
        <taxon>Ignatzschineriaceae</taxon>
        <taxon>Wohlfahrtiimonas</taxon>
    </lineage>
</organism>
<reference evidence="2" key="1">
    <citation type="submission" date="2021-03" db="EMBL/GenBank/DDBJ databases">
        <title>Identification and antibiotic profiling of Wohlfahrtiimonas chitiniclastica, an underestimated human pathogen.</title>
        <authorList>
            <person name="Kopf A."/>
            <person name="Bunk B."/>
            <person name="Coldewey S."/>
            <person name="Gunzer F."/>
            <person name="Riedel T."/>
            <person name="Schroettner P."/>
        </authorList>
    </citation>
    <scope>NUCLEOTIDE SEQUENCE</scope>
    <source>
        <strain evidence="2">DSM 100917</strain>
    </source>
</reference>
<name>A0AB35BZ03_9GAMM</name>
<dbReference type="EMBL" id="JAGIBU010000024">
    <property type="protein sequence ID" value="MBS7825524.1"/>
    <property type="molecule type" value="Genomic_DNA"/>
</dbReference>
<evidence type="ECO:0000256" key="1">
    <source>
        <dbReference type="SAM" id="MobiDB-lite"/>
    </source>
</evidence>
<comment type="caution">
    <text evidence="2">The sequence shown here is derived from an EMBL/GenBank/DDBJ whole genome shotgun (WGS) entry which is preliminary data.</text>
</comment>
<sequence>MNEKINKIDERIQKQEEEIKRLKALKRKAESTMKAKERERQRKNDTRRKILIGACMMKLADENQDEKERLLKQLDKFLINEKDRSLFNL</sequence>
<evidence type="ECO:0000313" key="2">
    <source>
        <dbReference type="EMBL" id="MBS7825524.1"/>
    </source>
</evidence>
<proteinExistence type="predicted"/>
<gene>
    <name evidence="2" type="ORF">J7561_10040</name>
</gene>
<dbReference type="AlphaFoldDB" id="A0AB35BZ03"/>
<dbReference type="Proteomes" id="UP000680020">
    <property type="component" value="Unassembled WGS sequence"/>
</dbReference>
<accession>A0AB35BZ03</accession>